<reference evidence="9" key="1">
    <citation type="submission" date="2021-06" db="EMBL/GenBank/DDBJ databases">
        <authorList>
            <person name="Hodson N. C."/>
            <person name="Mongue J. A."/>
            <person name="Jaron S. K."/>
        </authorList>
    </citation>
    <scope>NUCLEOTIDE SEQUENCE</scope>
</reference>
<keyword evidence="3 6" id="KW-0378">Hydrolase</keyword>
<dbReference type="GO" id="GO:0008270">
    <property type="term" value="F:zinc ion binding"/>
    <property type="evidence" value="ECO:0007669"/>
    <property type="project" value="UniProtKB-UniRule"/>
</dbReference>
<feature type="binding site" evidence="6">
    <location>
        <position position="182"/>
    </location>
    <ligand>
        <name>Zn(2+)</name>
        <dbReference type="ChEBI" id="CHEBI:29105"/>
        <note>catalytic</note>
    </ligand>
</feature>
<organism evidence="9 10">
    <name type="scientific">Allacma fusca</name>
    <dbReference type="NCBI Taxonomy" id="39272"/>
    <lineage>
        <taxon>Eukaryota</taxon>
        <taxon>Metazoa</taxon>
        <taxon>Ecdysozoa</taxon>
        <taxon>Arthropoda</taxon>
        <taxon>Hexapoda</taxon>
        <taxon>Collembola</taxon>
        <taxon>Symphypleona</taxon>
        <taxon>Sminthuridae</taxon>
        <taxon>Allacma</taxon>
    </lineage>
</organism>
<keyword evidence="10" id="KW-1185">Reference proteome</keyword>
<keyword evidence="4 6" id="KW-0862">Zinc</keyword>
<evidence type="ECO:0000256" key="4">
    <source>
        <dbReference type="ARBA" id="ARBA00022833"/>
    </source>
</evidence>
<feature type="binding site" evidence="6">
    <location>
        <position position="188"/>
    </location>
    <ligand>
        <name>Zn(2+)</name>
        <dbReference type="ChEBI" id="CHEBI:29105"/>
        <note>catalytic</note>
    </ligand>
</feature>
<feature type="domain" description="Peptidase M12A" evidence="8">
    <location>
        <begin position="79"/>
        <end position="279"/>
    </location>
</feature>
<keyword evidence="5 6" id="KW-0482">Metalloprotease</keyword>
<comment type="caution">
    <text evidence="6">Lacks conserved residue(s) required for the propagation of feature annotation.</text>
</comment>
<dbReference type="InterPro" id="IPR034035">
    <property type="entry name" value="Astacin-like_dom"/>
</dbReference>
<name>A0A8J2P9Z3_9HEXA</name>
<keyword evidence="1 6" id="KW-0645">Protease</keyword>
<comment type="caution">
    <text evidence="9">The sequence shown here is derived from an EMBL/GenBank/DDBJ whole genome shotgun (WGS) entry which is preliminary data.</text>
</comment>
<protein>
    <recommendedName>
        <fullName evidence="8">Peptidase M12A domain-containing protein</fullName>
    </recommendedName>
</protein>
<dbReference type="Proteomes" id="UP000708208">
    <property type="component" value="Unassembled WGS sequence"/>
</dbReference>
<feature type="signal peptide" evidence="7">
    <location>
        <begin position="1"/>
        <end position="21"/>
    </location>
</feature>
<dbReference type="EMBL" id="CAJVCH010218336">
    <property type="protein sequence ID" value="CAG7731717.1"/>
    <property type="molecule type" value="Genomic_DNA"/>
</dbReference>
<accession>A0A8J2P9Z3</accession>
<dbReference type="Pfam" id="PF01400">
    <property type="entry name" value="Astacin"/>
    <property type="match status" value="1"/>
</dbReference>
<evidence type="ECO:0000256" key="5">
    <source>
        <dbReference type="ARBA" id="ARBA00023049"/>
    </source>
</evidence>
<dbReference type="SMART" id="SM00235">
    <property type="entry name" value="ZnMc"/>
    <property type="match status" value="1"/>
</dbReference>
<dbReference type="PANTHER" id="PTHR10127:SF780">
    <property type="entry name" value="METALLOENDOPEPTIDASE"/>
    <property type="match status" value="1"/>
</dbReference>
<comment type="cofactor">
    <cofactor evidence="6">
        <name>Zn(2+)</name>
        <dbReference type="ChEBI" id="CHEBI:29105"/>
    </cofactor>
    <text evidence="6">Binds 1 zinc ion per subunit.</text>
</comment>
<feature type="active site" evidence="6">
    <location>
        <position position="179"/>
    </location>
</feature>
<dbReference type="GO" id="GO:0004222">
    <property type="term" value="F:metalloendopeptidase activity"/>
    <property type="evidence" value="ECO:0007669"/>
    <property type="project" value="UniProtKB-UniRule"/>
</dbReference>
<dbReference type="OrthoDB" id="291007at2759"/>
<proteinExistence type="predicted"/>
<dbReference type="GO" id="GO:0006508">
    <property type="term" value="P:proteolysis"/>
    <property type="evidence" value="ECO:0007669"/>
    <property type="project" value="UniProtKB-KW"/>
</dbReference>
<evidence type="ECO:0000313" key="9">
    <source>
        <dbReference type="EMBL" id="CAG7731717.1"/>
    </source>
</evidence>
<dbReference type="InterPro" id="IPR001506">
    <property type="entry name" value="Peptidase_M12A"/>
</dbReference>
<feature type="binding site" evidence="6">
    <location>
        <position position="178"/>
    </location>
    <ligand>
        <name>Zn(2+)</name>
        <dbReference type="ChEBI" id="CHEBI:29105"/>
        <note>catalytic</note>
    </ligand>
</feature>
<evidence type="ECO:0000256" key="2">
    <source>
        <dbReference type="ARBA" id="ARBA00022723"/>
    </source>
</evidence>
<keyword evidence="7" id="KW-0732">Signal</keyword>
<evidence type="ECO:0000256" key="6">
    <source>
        <dbReference type="PROSITE-ProRule" id="PRU01211"/>
    </source>
</evidence>
<evidence type="ECO:0000256" key="7">
    <source>
        <dbReference type="SAM" id="SignalP"/>
    </source>
</evidence>
<evidence type="ECO:0000256" key="3">
    <source>
        <dbReference type="ARBA" id="ARBA00022801"/>
    </source>
</evidence>
<dbReference type="CDD" id="cd04280">
    <property type="entry name" value="ZnMc_astacin_like"/>
    <property type="match status" value="1"/>
</dbReference>
<dbReference type="PANTHER" id="PTHR10127">
    <property type="entry name" value="DISCOIDIN, CUB, EGF, LAMININ , AND ZINC METALLOPROTEASE DOMAIN CONTAINING"/>
    <property type="match status" value="1"/>
</dbReference>
<sequence>MTKIISYLALIVVVLIYKADSRTCKDVGEKCKSNNDCNSGRCRQKRCAISTYTSDKALRAPHQLRLGDMKTQPSVSSYSGVLGKNNRWKNGKMPYELDPAFTKSERKLILKSLKTIETSTCVDFVKRKNQKDWVYFDRGVDQGCASDVGRQGGKQILDLEVSKKKGEPDCMNEETIIHETLHALGFHHEQNRYDRDNYVTVNWDNIACSFQYNFDKESPDSITTFGLPYDYVSIMHYGNNEGGIDPDVPVFIAKPKRRKIGGDKLSRSDIVKINKMYCPK</sequence>
<evidence type="ECO:0000313" key="10">
    <source>
        <dbReference type="Proteomes" id="UP000708208"/>
    </source>
</evidence>
<dbReference type="AlphaFoldDB" id="A0A8J2P9Z3"/>
<keyword evidence="2 6" id="KW-0479">Metal-binding</keyword>
<feature type="chain" id="PRO_5035294218" description="Peptidase M12A domain-containing protein" evidence="7">
    <location>
        <begin position="22"/>
        <end position="280"/>
    </location>
</feature>
<evidence type="ECO:0000259" key="8">
    <source>
        <dbReference type="PROSITE" id="PS51864"/>
    </source>
</evidence>
<dbReference type="PROSITE" id="PS51864">
    <property type="entry name" value="ASTACIN"/>
    <property type="match status" value="1"/>
</dbReference>
<gene>
    <name evidence="9" type="ORF">AFUS01_LOCUS20291</name>
</gene>
<evidence type="ECO:0000256" key="1">
    <source>
        <dbReference type="ARBA" id="ARBA00022670"/>
    </source>
</evidence>
<dbReference type="InterPro" id="IPR006026">
    <property type="entry name" value="Peptidase_Metallo"/>
</dbReference>